<dbReference type="Pfam" id="PF17855">
    <property type="entry name" value="MCM_lid"/>
    <property type="match status" value="1"/>
</dbReference>
<dbReference type="AlphaFoldDB" id="A0A8J2JEJ2"/>
<proteinExistence type="predicted"/>
<name>A0A8J2JEJ2_9HEXA</name>
<accession>A0A8J2JEJ2</accession>
<gene>
    <name evidence="2" type="ORF">AFUS01_LOCUS4766</name>
</gene>
<dbReference type="InterPro" id="IPR041562">
    <property type="entry name" value="MCM_lid"/>
</dbReference>
<protein>
    <recommendedName>
        <fullName evidence="1">MCM AAA-lid domain-containing protein</fullName>
    </recommendedName>
</protein>
<evidence type="ECO:0000313" key="3">
    <source>
        <dbReference type="Proteomes" id="UP000708208"/>
    </source>
</evidence>
<dbReference type="Proteomes" id="UP000708208">
    <property type="component" value="Unassembled WGS sequence"/>
</dbReference>
<organism evidence="2 3">
    <name type="scientific">Allacma fusca</name>
    <dbReference type="NCBI Taxonomy" id="39272"/>
    <lineage>
        <taxon>Eukaryota</taxon>
        <taxon>Metazoa</taxon>
        <taxon>Ecdysozoa</taxon>
        <taxon>Arthropoda</taxon>
        <taxon>Hexapoda</taxon>
        <taxon>Collembola</taxon>
        <taxon>Symphypleona</taxon>
        <taxon>Sminthuridae</taxon>
        <taxon>Allacma</taxon>
    </lineage>
</organism>
<feature type="non-terminal residue" evidence="2">
    <location>
        <position position="1"/>
    </location>
</feature>
<keyword evidence="3" id="KW-1185">Reference proteome</keyword>
<sequence length="58" mass="6591">MAKHVLKVHVNAQRAGENLEVEGELSLMFLKKYLAYCRARCGPRLTEAAAEKLKNQYV</sequence>
<evidence type="ECO:0000313" key="2">
    <source>
        <dbReference type="EMBL" id="CAG7708292.1"/>
    </source>
</evidence>
<feature type="domain" description="MCM AAA-lid" evidence="1">
    <location>
        <begin position="29"/>
        <end position="58"/>
    </location>
</feature>
<comment type="caution">
    <text evidence="2">The sequence shown here is derived from an EMBL/GenBank/DDBJ whole genome shotgun (WGS) entry which is preliminary data.</text>
</comment>
<reference evidence="2" key="1">
    <citation type="submission" date="2021-06" db="EMBL/GenBank/DDBJ databases">
        <authorList>
            <person name="Hodson N. C."/>
            <person name="Mongue J. A."/>
            <person name="Jaron S. K."/>
        </authorList>
    </citation>
    <scope>NUCLEOTIDE SEQUENCE</scope>
</reference>
<evidence type="ECO:0000259" key="1">
    <source>
        <dbReference type="Pfam" id="PF17855"/>
    </source>
</evidence>
<dbReference type="OrthoDB" id="10036721at2759"/>
<dbReference type="EMBL" id="CAJVCH010030017">
    <property type="protein sequence ID" value="CAG7708292.1"/>
    <property type="molecule type" value="Genomic_DNA"/>
</dbReference>